<dbReference type="EMBL" id="CABVMM010000017">
    <property type="protein sequence ID" value="VVV02318.1"/>
    <property type="molecule type" value="Genomic_DNA"/>
</dbReference>
<sequence>MEEKPKTEIVKTESEVQNVSYDTQLRDFENGLQTFLATHNLPTEGIFVGIPERTNVFKNVDSVLDQVGYAEKEQSIYLSKFIAGVASGLFDAALNYLWDETILQIRKRVIQYDIEYFYDNAVTNQDRRKRLKDESDLTKVDDYDLIKGAKEIGLISELGFKHLEYINYMRNWASAAHPNQNEITGLQLVSWLETCVKEVITLPISNITIRIKQLLVGVKNTSISEQDAEEISVFTTELTQEQIDNLASGFFGIYVKQDTDSQTHQNINRLLPLIWGRVDEDNKDAFGLKYANFVASNSQAEKKLARQFLQIVDAESYIPDELRAVEIETAIDNLLSAHRNFNNFYNEPSFARQLKRIVGEPLKVPKAVNKKFVMAIVEVFLTNGNGVASSANPIYEEILSNLDAHQANIAALSFSDTRISSRLQFSLCQRKFRELLSIVKPSITSPPVKDLIEKIENFKGELSRLMNNKEIKTGFENLKTLLK</sequence>
<reference evidence="1" key="1">
    <citation type="submission" date="2019-09" db="EMBL/GenBank/DDBJ databases">
        <authorList>
            <person name="Rodrigo-Torres L."/>
            <person name="Arahal R. D."/>
            <person name="Lucena T."/>
        </authorList>
    </citation>
    <scope>NUCLEOTIDE SEQUENCE</scope>
    <source>
        <strain evidence="1">ISS653</strain>
    </source>
</reference>
<comment type="caution">
    <text evidence="1">The sequence shown here is derived from an EMBL/GenBank/DDBJ whole genome shotgun (WGS) entry which is preliminary data.</text>
</comment>
<name>A0AC61YE03_9FLAO</name>
<dbReference type="Proteomes" id="UP000356253">
    <property type="component" value="Unassembled WGS sequence"/>
</dbReference>
<evidence type="ECO:0000313" key="1">
    <source>
        <dbReference type="EMBL" id="VVV02318.1"/>
    </source>
</evidence>
<protein>
    <submittedName>
        <fullName evidence="1">Uncharacterized protein</fullName>
    </submittedName>
</protein>
<proteinExistence type="predicted"/>
<accession>A0AC61YE03</accession>
<gene>
    <name evidence="1" type="ORF">FVB9532_03616</name>
</gene>
<evidence type="ECO:0000313" key="2">
    <source>
        <dbReference type="Proteomes" id="UP000356253"/>
    </source>
</evidence>
<keyword evidence="2" id="KW-1185">Reference proteome</keyword>
<organism evidence="1 2">
    <name type="scientific">Mesonia oceanica</name>
    <dbReference type="NCBI Taxonomy" id="2687242"/>
    <lineage>
        <taxon>Bacteria</taxon>
        <taxon>Pseudomonadati</taxon>
        <taxon>Bacteroidota</taxon>
        <taxon>Flavobacteriia</taxon>
        <taxon>Flavobacteriales</taxon>
        <taxon>Flavobacteriaceae</taxon>
        <taxon>Mesonia</taxon>
    </lineage>
</organism>